<sequence length="181" mass="19135">MIRTATLALLLSASALAAETATGAFSNTPVELLGFGVICEVELQGQREAPDTLSGILNIVDQDREIDVTTPRVPADLGLSFGVRAGLLPGTAVPGMVDIVVTHPPMGDSGITVERWQAVMSGGETTINLFTFEHAFEMVEGPRLFQIVKDGEVLLQQPFEVTPSGSVPPVQKACFGARLMS</sequence>
<reference evidence="3 4" key="1">
    <citation type="submission" date="2024-05" db="EMBL/GenBank/DDBJ databases">
        <title>Genome sequence of Ponticoccus litoralis KCCM 90028.</title>
        <authorList>
            <person name="Kim J.M."/>
            <person name="Lee J.K."/>
            <person name="Choi B.J."/>
            <person name="Bayburt H."/>
            <person name="Baek J.H."/>
            <person name="Jeon C.O."/>
        </authorList>
    </citation>
    <scope>NUCLEOTIDE SEQUENCE [LARGE SCALE GENOMIC DNA]</scope>
    <source>
        <strain evidence="3 4">KCCM 90028</strain>
    </source>
</reference>
<organism evidence="3 4">
    <name type="scientific">Ponticoccus litoralis</name>
    <dbReference type="NCBI Taxonomy" id="422297"/>
    <lineage>
        <taxon>Bacteria</taxon>
        <taxon>Pseudomonadati</taxon>
        <taxon>Pseudomonadota</taxon>
        <taxon>Alphaproteobacteria</taxon>
        <taxon>Rhodobacterales</taxon>
        <taxon>Roseobacteraceae</taxon>
        <taxon>Ponticoccus</taxon>
    </lineage>
</organism>
<dbReference type="InterPro" id="IPR024331">
    <property type="entry name" value="DUF3859"/>
</dbReference>
<evidence type="ECO:0000259" key="2">
    <source>
        <dbReference type="Pfam" id="PF12975"/>
    </source>
</evidence>
<gene>
    <name evidence="3" type="ORF">ABFB10_07370</name>
</gene>
<evidence type="ECO:0000313" key="3">
    <source>
        <dbReference type="EMBL" id="MEN9060886.1"/>
    </source>
</evidence>
<dbReference type="AlphaFoldDB" id="A0AAW9SLN9"/>
<evidence type="ECO:0000256" key="1">
    <source>
        <dbReference type="SAM" id="SignalP"/>
    </source>
</evidence>
<accession>A0AAW9SLN9</accession>
<proteinExistence type="predicted"/>
<dbReference type="RefSeq" id="WP_347166018.1">
    <property type="nucleotide sequence ID" value="NZ_JBDNCH010000002.1"/>
</dbReference>
<keyword evidence="4" id="KW-1185">Reference proteome</keyword>
<feature type="domain" description="DUF3859" evidence="2">
    <location>
        <begin position="31"/>
        <end position="161"/>
    </location>
</feature>
<dbReference type="Proteomes" id="UP001428774">
    <property type="component" value="Unassembled WGS sequence"/>
</dbReference>
<feature type="chain" id="PRO_5043690316" evidence="1">
    <location>
        <begin position="18"/>
        <end position="181"/>
    </location>
</feature>
<dbReference type="EMBL" id="JBDNCH010000002">
    <property type="protein sequence ID" value="MEN9060886.1"/>
    <property type="molecule type" value="Genomic_DNA"/>
</dbReference>
<dbReference type="Pfam" id="PF12975">
    <property type="entry name" value="DUF3859"/>
    <property type="match status" value="1"/>
</dbReference>
<comment type="caution">
    <text evidence="3">The sequence shown here is derived from an EMBL/GenBank/DDBJ whole genome shotgun (WGS) entry which is preliminary data.</text>
</comment>
<evidence type="ECO:0000313" key="4">
    <source>
        <dbReference type="Proteomes" id="UP001428774"/>
    </source>
</evidence>
<keyword evidence="1" id="KW-0732">Signal</keyword>
<dbReference type="Gene3D" id="2.60.40.2390">
    <property type="match status" value="1"/>
</dbReference>
<feature type="signal peptide" evidence="1">
    <location>
        <begin position="1"/>
        <end position="17"/>
    </location>
</feature>
<protein>
    <submittedName>
        <fullName evidence="3">DUF3859 domain-containing protein</fullName>
    </submittedName>
</protein>
<name>A0AAW9SLN9_9RHOB</name>